<proteinExistence type="predicted"/>
<keyword evidence="2" id="KW-1185">Reference proteome</keyword>
<accession>A0A061IS30</accession>
<name>A0A061IS30_TRYRA</name>
<gene>
    <name evidence="1" type="ORF">TRSC58_07344</name>
</gene>
<evidence type="ECO:0000313" key="1">
    <source>
        <dbReference type="EMBL" id="ESL05054.1"/>
    </source>
</evidence>
<sequence length="121" mass="13732">MALSTRRHDSTSQSKKKKRGLSHGSCFLFSFYSRAPSLPLSLSPPLFISLQTINGHSRCLLVAVHVCSRSWWVFARLPTLRRVTLLAAKKKKKNAEGEKKTIMWTTQQKCNKTEKKGEKGE</sequence>
<dbReference type="EMBL" id="AUPL01007474">
    <property type="protein sequence ID" value="ESL05054.1"/>
    <property type="molecule type" value="Genomic_DNA"/>
</dbReference>
<dbReference type="Proteomes" id="UP000031737">
    <property type="component" value="Unassembled WGS sequence"/>
</dbReference>
<protein>
    <submittedName>
        <fullName evidence="1">Uncharacterized protein</fullName>
    </submittedName>
</protein>
<dbReference type="VEuPathDB" id="TriTrypDB:TRSC58_07344"/>
<reference evidence="1 2" key="1">
    <citation type="submission" date="2013-07" db="EMBL/GenBank/DDBJ databases">
        <authorList>
            <person name="Stoco P.H."/>
            <person name="Wagner G."/>
            <person name="Gerber A."/>
            <person name="Zaha A."/>
            <person name="Thompson C."/>
            <person name="Bartholomeu D.C."/>
            <person name="Luckemeyer D.D."/>
            <person name="Bahia D."/>
            <person name="Loreto E."/>
            <person name="Prestes E.B."/>
            <person name="Lima F.M."/>
            <person name="Rodrigues-Luiz G."/>
            <person name="Vallejo G.A."/>
            <person name="Filho J.F."/>
            <person name="Monteiro K.M."/>
            <person name="Tyler K.M."/>
            <person name="de Almeida L.G."/>
            <person name="Ortiz M.F."/>
            <person name="Siervo M.A."/>
            <person name="de Moraes M.H."/>
            <person name="Cunha O.L."/>
            <person name="Mendonca-Neto R."/>
            <person name="Silva R."/>
            <person name="Teixeira S.M."/>
            <person name="Murta S.M."/>
            <person name="Sincero T.C."/>
            <person name="Mendes T.A."/>
            <person name="Urmenyi T.P."/>
            <person name="Silva V.G."/>
            <person name="da Rocha W.D."/>
            <person name="Andersson B."/>
            <person name="Romanha A.J."/>
            <person name="Steindel M."/>
            <person name="de Vasconcelos A.T."/>
            <person name="Grisard E.C."/>
        </authorList>
    </citation>
    <scope>NUCLEOTIDE SEQUENCE [LARGE SCALE GENOMIC DNA]</scope>
    <source>
        <strain evidence="1 2">SC58</strain>
    </source>
</reference>
<comment type="caution">
    <text evidence="1">The sequence shown here is derived from an EMBL/GenBank/DDBJ whole genome shotgun (WGS) entry which is preliminary data.</text>
</comment>
<evidence type="ECO:0000313" key="2">
    <source>
        <dbReference type="Proteomes" id="UP000031737"/>
    </source>
</evidence>
<organism evidence="1 2">
    <name type="scientific">Trypanosoma rangeli SC58</name>
    <dbReference type="NCBI Taxonomy" id="429131"/>
    <lineage>
        <taxon>Eukaryota</taxon>
        <taxon>Discoba</taxon>
        <taxon>Euglenozoa</taxon>
        <taxon>Kinetoplastea</taxon>
        <taxon>Metakinetoplastina</taxon>
        <taxon>Trypanosomatida</taxon>
        <taxon>Trypanosomatidae</taxon>
        <taxon>Trypanosoma</taxon>
        <taxon>Herpetosoma</taxon>
    </lineage>
</organism>
<dbReference type="AlphaFoldDB" id="A0A061IS30"/>